<organism evidence="1">
    <name type="scientific">Zea mays</name>
    <name type="common">Maize</name>
    <dbReference type="NCBI Taxonomy" id="4577"/>
    <lineage>
        <taxon>Eukaryota</taxon>
        <taxon>Viridiplantae</taxon>
        <taxon>Streptophyta</taxon>
        <taxon>Embryophyta</taxon>
        <taxon>Tracheophyta</taxon>
        <taxon>Spermatophyta</taxon>
        <taxon>Magnoliopsida</taxon>
        <taxon>Liliopsida</taxon>
        <taxon>Poales</taxon>
        <taxon>Poaceae</taxon>
        <taxon>PACMAD clade</taxon>
        <taxon>Panicoideae</taxon>
        <taxon>Andropogonodae</taxon>
        <taxon>Andropogoneae</taxon>
        <taxon>Tripsacinae</taxon>
        <taxon>Zea</taxon>
    </lineage>
</organism>
<evidence type="ECO:0000313" key="1">
    <source>
        <dbReference type="EMBL" id="ACG33410.1"/>
    </source>
</evidence>
<dbReference type="SUPFAM" id="SSF64356">
    <property type="entry name" value="SNARE-like"/>
    <property type="match status" value="1"/>
</dbReference>
<dbReference type="EMBL" id="EU974740">
    <property type="protein sequence ID" value="ACG46858.1"/>
    <property type="molecule type" value="mRNA"/>
</dbReference>
<dbReference type="EMBL" id="EU961292">
    <property type="protein sequence ID" value="ACG33410.1"/>
    <property type="molecule type" value="mRNA"/>
</dbReference>
<dbReference type="Gene3D" id="3.30.450.60">
    <property type="match status" value="1"/>
</dbReference>
<accession>B6T8H7</accession>
<dbReference type="AlphaFoldDB" id="B6T8H7"/>
<protein>
    <submittedName>
        <fullName evidence="1">Uncharacterized protein</fullName>
    </submittedName>
</protein>
<proteinExistence type="evidence at transcript level"/>
<name>B6T8H7_MAIZE</name>
<dbReference type="InterPro" id="IPR011012">
    <property type="entry name" value="Longin-like_dom_sf"/>
</dbReference>
<sequence length="88" mass="10563">MIPQFFFLSQRGDHIVFRDYRGEVPKGSAEIFFRKVKLEFLVMSWISNSIERCQSQNYQYVPCKPISNFIKHGRAQDTFAMNDMEYLW</sequence>
<reference evidence="1" key="1">
    <citation type="journal article" date="2009" name="Plant Mol. Biol.">
        <title>Insights into corn genes derived from large-scale cDNA sequencing.</title>
        <authorList>
            <person name="Alexandrov N.N."/>
            <person name="Brover V.V."/>
            <person name="Freidin S."/>
            <person name="Troukhan M.E."/>
            <person name="Tatarinova T.V."/>
            <person name="Zhang H."/>
            <person name="Swaller T.J."/>
            <person name="Lu Y.P."/>
            <person name="Bouck J."/>
            <person name="Flavell R.B."/>
            <person name="Feldmann K.A."/>
        </authorList>
    </citation>
    <scope>NUCLEOTIDE SEQUENCE</scope>
</reference>